<dbReference type="EMBL" id="JACYXZ010000004">
    <property type="protein sequence ID" value="MBD8870809.1"/>
    <property type="molecule type" value="Genomic_DNA"/>
</dbReference>
<comment type="caution">
    <text evidence="4">The sequence shown here is derived from an EMBL/GenBank/DDBJ whole genome shotgun (WGS) entry which is preliminary data.</text>
</comment>
<sequence>MPDLSGVTLRPATVDDAEAGAALQRDCWREAYGPLVPAATLEPLLADAELWVAVWRRPVGADPPRTVAVAGGELVGFGVAGRARDEDAPSAEELRALYVRRRWWGSGLGALLLAAVVADRPCSLWVLESNLRARRFYASHGFVADGSRQVCEPLAAPEVRMVRGGISDPRRPPAGTG</sequence>
<dbReference type="CDD" id="cd04301">
    <property type="entry name" value="NAT_SF"/>
    <property type="match status" value="1"/>
</dbReference>
<accession>A0A927Q2X6</accession>
<reference evidence="4" key="1">
    <citation type="submission" date="2020-09" db="EMBL/GenBank/DDBJ databases">
        <title>Nocardioides sp. strain MJB4 16S ribosomal RNA gene Genome sequencing and assembly.</title>
        <authorList>
            <person name="Kim I."/>
        </authorList>
    </citation>
    <scope>NUCLEOTIDE SEQUENCE</scope>
    <source>
        <strain evidence="4">MJB4</strain>
    </source>
</reference>
<dbReference type="InterPro" id="IPR050832">
    <property type="entry name" value="Bact_Acetyltransf"/>
</dbReference>
<keyword evidence="1" id="KW-0808">Transferase</keyword>
<dbReference type="Pfam" id="PF13508">
    <property type="entry name" value="Acetyltransf_7"/>
    <property type="match status" value="1"/>
</dbReference>
<gene>
    <name evidence="4" type="ORF">IE331_14365</name>
</gene>
<organism evidence="4 5">
    <name type="scientific">Nocardioides donggukensis</name>
    <dbReference type="NCBI Taxonomy" id="2774019"/>
    <lineage>
        <taxon>Bacteria</taxon>
        <taxon>Bacillati</taxon>
        <taxon>Actinomycetota</taxon>
        <taxon>Actinomycetes</taxon>
        <taxon>Propionibacteriales</taxon>
        <taxon>Nocardioidaceae</taxon>
        <taxon>Nocardioides</taxon>
    </lineage>
</organism>
<dbReference type="RefSeq" id="WP_192144151.1">
    <property type="nucleotide sequence ID" value="NZ_JACYXZ010000004.1"/>
</dbReference>
<dbReference type="Proteomes" id="UP000616839">
    <property type="component" value="Unassembled WGS sequence"/>
</dbReference>
<evidence type="ECO:0000256" key="1">
    <source>
        <dbReference type="ARBA" id="ARBA00022679"/>
    </source>
</evidence>
<proteinExistence type="predicted"/>
<protein>
    <submittedName>
        <fullName evidence="4">GNAT family N-acetyltransferase</fullName>
    </submittedName>
</protein>
<dbReference type="SUPFAM" id="SSF55729">
    <property type="entry name" value="Acyl-CoA N-acyltransferases (Nat)"/>
    <property type="match status" value="1"/>
</dbReference>
<dbReference type="PROSITE" id="PS51186">
    <property type="entry name" value="GNAT"/>
    <property type="match status" value="1"/>
</dbReference>
<dbReference type="InterPro" id="IPR016181">
    <property type="entry name" value="Acyl_CoA_acyltransferase"/>
</dbReference>
<dbReference type="GO" id="GO:0016747">
    <property type="term" value="F:acyltransferase activity, transferring groups other than amino-acyl groups"/>
    <property type="evidence" value="ECO:0007669"/>
    <property type="project" value="InterPro"/>
</dbReference>
<keyword evidence="2" id="KW-0012">Acyltransferase</keyword>
<evidence type="ECO:0000313" key="4">
    <source>
        <dbReference type="EMBL" id="MBD8870809.1"/>
    </source>
</evidence>
<dbReference type="AlphaFoldDB" id="A0A927Q2X6"/>
<dbReference type="PANTHER" id="PTHR43877">
    <property type="entry name" value="AMINOALKYLPHOSPHONATE N-ACETYLTRANSFERASE-RELATED-RELATED"/>
    <property type="match status" value="1"/>
</dbReference>
<feature type="domain" description="N-acetyltransferase" evidence="3">
    <location>
        <begin position="7"/>
        <end position="163"/>
    </location>
</feature>
<evidence type="ECO:0000256" key="2">
    <source>
        <dbReference type="ARBA" id="ARBA00023315"/>
    </source>
</evidence>
<keyword evidence="5" id="KW-1185">Reference proteome</keyword>
<evidence type="ECO:0000313" key="5">
    <source>
        <dbReference type="Proteomes" id="UP000616839"/>
    </source>
</evidence>
<evidence type="ECO:0000259" key="3">
    <source>
        <dbReference type="PROSITE" id="PS51186"/>
    </source>
</evidence>
<dbReference type="Gene3D" id="3.40.630.30">
    <property type="match status" value="1"/>
</dbReference>
<name>A0A927Q2X6_9ACTN</name>
<dbReference type="InterPro" id="IPR000182">
    <property type="entry name" value="GNAT_dom"/>
</dbReference>